<evidence type="ECO:0000313" key="2">
    <source>
        <dbReference type="EnsemblPlants" id="TraesCS3B02G499900.1"/>
    </source>
</evidence>
<dbReference type="PROSITE" id="PS50181">
    <property type="entry name" value="FBOX"/>
    <property type="match status" value="1"/>
</dbReference>
<dbReference type="InterPro" id="IPR006566">
    <property type="entry name" value="FBD"/>
</dbReference>
<dbReference type="InterPro" id="IPR036047">
    <property type="entry name" value="F-box-like_dom_sf"/>
</dbReference>
<dbReference type="InterPro" id="IPR055302">
    <property type="entry name" value="F-box_dom-containing"/>
</dbReference>
<dbReference type="OrthoDB" id="691685at2759"/>
<reference evidence="2" key="1">
    <citation type="submission" date="2018-08" db="EMBL/GenBank/DDBJ databases">
        <authorList>
            <person name="Rossello M."/>
        </authorList>
    </citation>
    <scope>NUCLEOTIDE SEQUENCE [LARGE SCALE GENOMIC DNA]</scope>
    <source>
        <strain evidence="2">cv. Chinese Spring</strain>
    </source>
</reference>
<reference evidence="2" key="2">
    <citation type="submission" date="2018-10" db="UniProtKB">
        <authorList>
            <consortium name="EnsemblPlants"/>
        </authorList>
    </citation>
    <scope>IDENTIFICATION</scope>
</reference>
<feature type="domain" description="F-box" evidence="1">
    <location>
        <begin position="67"/>
        <end position="103"/>
    </location>
</feature>
<dbReference type="Pfam" id="PF24758">
    <property type="entry name" value="LRR_At5g56370"/>
    <property type="match status" value="1"/>
</dbReference>
<dbReference type="SUPFAM" id="SSF81383">
    <property type="entry name" value="F-box domain"/>
    <property type="match status" value="1"/>
</dbReference>
<dbReference type="PANTHER" id="PTHR32141:SF65">
    <property type="entry name" value="F-BOX DOMAIN-CONTAINING PROTEIN"/>
    <property type="match status" value="1"/>
</dbReference>
<accession>A0A3B6FZI8</accession>
<dbReference type="AlphaFoldDB" id="A0A3B6FZI8"/>
<dbReference type="Gene3D" id="1.20.1280.50">
    <property type="match status" value="1"/>
</dbReference>
<dbReference type="EnsemblPlants" id="TraesCS3B02G499900.1">
    <property type="protein sequence ID" value="TraesCS3B02G499900.1"/>
    <property type="gene ID" value="TraesCS3B02G499900"/>
</dbReference>
<dbReference type="CDD" id="cd22160">
    <property type="entry name" value="F-box_AtFBL13-like"/>
    <property type="match status" value="1"/>
</dbReference>
<dbReference type="STRING" id="4565.A0A3B6FZI8"/>
<dbReference type="Pfam" id="PF08387">
    <property type="entry name" value="FBD"/>
    <property type="match status" value="1"/>
</dbReference>
<name>A0A3B6FZI8_WHEAT</name>
<organism evidence="2">
    <name type="scientific">Triticum aestivum</name>
    <name type="common">Wheat</name>
    <dbReference type="NCBI Taxonomy" id="4565"/>
    <lineage>
        <taxon>Eukaryota</taxon>
        <taxon>Viridiplantae</taxon>
        <taxon>Streptophyta</taxon>
        <taxon>Embryophyta</taxon>
        <taxon>Tracheophyta</taxon>
        <taxon>Spermatophyta</taxon>
        <taxon>Magnoliopsida</taxon>
        <taxon>Liliopsida</taxon>
        <taxon>Poales</taxon>
        <taxon>Poaceae</taxon>
        <taxon>BOP clade</taxon>
        <taxon>Pooideae</taxon>
        <taxon>Triticodae</taxon>
        <taxon>Triticeae</taxon>
        <taxon>Triticinae</taxon>
        <taxon>Triticum</taxon>
    </lineage>
</organism>
<dbReference type="Gramene" id="TraesCS3B03G1237600.1">
    <property type="protein sequence ID" value="TraesCS3B03G1237600.1.CDS"/>
    <property type="gene ID" value="TraesCS3B03G1237600"/>
</dbReference>
<proteinExistence type="predicted"/>
<dbReference type="Gramene" id="TraesCS3B02G499900.1">
    <property type="protein sequence ID" value="TraesCS3B02G499900.1"/>
    <property type="gene ID" value="TraesCS3B02G499900"/>
</dbReference>
<keyword evidence="3" id="KW-1185">Reference proteome</keyword>
<dbReference type="InterPro" id="IPR055411">
    <property type="entry name" value="LRR_FXL15/At3g58940/PEG3-like"/>
</dbReference>
<dbReference type="InterPro" id="IPR001810">
    <property type="entry name" value="F-box_dom"/>
</dbReference>
<evidence type="ECO:0000313" key="3">
    <source>
        <dbReference type="Proteomes" id="UP000019116"/>
    </source>
</evidence>
<dbReference type="InterPro" id="IPR032675">
    <property type="entry name" value="LRR_dom_sf"/>
</dbReference>
<protein>
    <recommendedName>
        <fullName evidence="1">F-box domain-containing protein</fullName>
    </recommendedName>
</protein>
<dbReference type="Proteomes" id="UP000019116">
    <property type="component" value="Chromosome 3B"/>
</dbReference>
<gene>
    <name evidence="2" type="primary">LOC123072249</name>
</gene>
<sequence>MGEPQFIIGTPMSDMLAGMERDGRDPATLDLGSNYLLYFLYDYLPHPPVSPAATRSLSGVPWAPGGLDRISRLPDALLAEILSRLPAKDAARTSALASRWRPLWRSAPLSLVDGHLLPDGGAAGQLPIGVPSPRAVTAAVSRILAAHPGPFRCVHLTRTTMEEHRGEISRWLDILVAKGVQELVFVNRPWPIDLRLPATLFGCASLTRLYLGLWRLPDTAAVPCGARFPNLKELGLCMTVMEDRDLAFMLERCPVLEFLVLMGSQTGVRLRLVSQRLRCVQLGHALLEYIDVVDAPSLERLFFWEIVPPGKLKSFRKRNNDNGSSMIKIGRAPNLRVLGYIQPGQQELGINNTVVVAGSKEKIVPSVKILAMEVQFGDRNAVKKVPGFLRCFPNLETLHVYVKLVNFTTYCIGSFAILCYTSMSPSISEESTGKVSPKFWQEGGPIKCVVQSMKKVFFYEFHGSRSEVAFLKFIAENGRVLEQMVLLVANECFSSGNDNVRAKLKPLASVKWNNQACKVQLFKSRRTNPGGPVYSNKIASDFGFADPFDLLGHY</sequence>
<dbReference type="SUPFAM" id="SSF52047">
    <property type="entry name" value="RNI-like"/>
    <property type="match status" value="1"/>
</dbReference>
<evidence type="ECO:0000259" key="1">
    <source>
        <dbReference type="PROSITE" id="PS50181"/>
    </source>
</evidence>
<dbReference type="PANTHER" id="PTHR32141">
    <property type="match status" value="1"/>
</dbReference>
<dbReference type="PaxDb" id="4565-Traes_3B_D767A3C38.1"/>
<dbReference type="Pfam" id="PF00646">
    <property type="entry name" value="F-box"/>
    <property type="match status" value="1"/>
</dbReference>
<dbReference type="Gene3D" id="3.80.10.10">
    <property type="entry name" value="Ribonuclease Inhibitor"/>
    <property type="match status" value="1"/>
</dbReference>
<dbReference type="InterPro" id="IPR053781">
    <property type="entry name" value="F-box_AtFBL13-like"/>
</dbReference>